<evidence type="ECO:0000256" key="2">
    <source>
        <dbReference type="SAM" id="MobiDB-lite"/>
    </source>
</evidence>
<feature type="transmembrane region" description="Helical" evidence="3">
    <location>
        <begin position="210"/>
        <end position="235"/>
    </location>
</feature>
<keyword evidence="1" id="KW-0732">Signal</keyword>
<feature type="region of interest" description="Disordered" evidence="2">
    <location>
        <begin position="38"/>
        <end position="72"/>
    </location>
</feature>
<evidence type="ECO:0000256" key="1">
    <source>
        <dbReference type="ARBA" id="ARBA00022729"/>
    </source>
</evidence>
<sequence length="523" mass="55318">MSPENIVAVVAALLGLVAPAAGALFQLRTRRGKRIGHRVQMDTAIGSDRGDDRGDDGGGEDGGDGQARLNAPLGLFTDQPGMSNPTLALVRIENTGTSSIADTDYTNPDKNHGLNVVFTGRTVRSVEVIPDPKAAHLLGHFVPVEGKGGLQHSGNTIRLPRVPLNQDQHFKLLVLLSGGRVGSKIDVTGGIQDGKVERTRSMSVDDKPPLFSTLAMGTTIVLAVCLLTLAGIIVFRQPAPPIGCATGELRVVGSTAFAPAMEELADRYAADCPGSVITVDAHGSNEGVRELAEAGGGANKDSPALLALSDGPKPASFTQLREDRVAIAAFALVVNDETDVKNLTIDQIRAIYQGDVVNWKELGGPDLPIRLVSRDANSGTRDLLRRHILDGQGEPAFTSRDCENKNSPQDKIIRCELGSTGEVLKTVARVPGAIGYSELRAAATSKGLHTLNIDGHAPSIEAIGDATYRFTEIEYAYTNGAPVSDSLTSSFLNYVIRGNGQEVLKAFGHLPCYTPDGLKRCQS</sequence>
<dbReference type="Gene3D" id="3.40.190.10">
    <property type="entry name" value="Periplasmic binding protein-like II"/>
    <property type="match status" value="2"/>
</dbReference>
<comment type="caution">
    <text evidence="5">The sequence shown here is derived from an EMBL/GenBank/DDBJ whole genome shotgun (WGS) entry which is preliminary data.</text>
</comment>
<dbReference type="PANTHER" id="PTHR30570:SF1">
    <property type="entry name" value="PHOSPHATE-BINDING PROTEIN PSTS"/>
    <property type="match status" value="1"/>
</dbReference>
<keyword evidence="3" id="KW-0472">Membrane</keyword>
<dbReference type="InterPro" id="IPR050811">
    <property type="entry name" value="Phosphate_ABC_transporter"/>
</dbReference>
<protein>
    <submittedName>
        <fullName evidence="5">Phosphate-binding protein</fullName>
    </submittedName>
</protein>
<dbReference type="InterPro" id="IPR024370">
    <property type="entry name" value="PBP_domain"/>
</dbReference>
<name>A0A8J3XSX7_9ACTN</name>
<dbReference type="AlphaFoldDB" id="A0A8J3XSX7"/>
<evidence type="ECO:0000259" key="4">
    <source>
        <dbReference type="Pfam" id="PF12849"/>
    </source>
</evidence>
<dbReference type="PANTHER" id="PTHR30570">
    <property type="entry name" value="PERIPLASMIC PHOSPHATE BINDING COMPONENT OF PHOSPHATE ABC TRANSPORTER"/>
    <property type="match status" value="1"/>
</dbReference>
<reference evidence="5" key="1">
    <citation type="submission" date="2021-01" db="EMBL/GenBank/DDBJ databases">
        <title>Whole genome shotgun sequence of Planotetraspora silvatica NBRC 100141.</title>
        <authorList>
            <person name="Komaki H."/>
            <person name="Tamura T."/>
        </authorList>
    </citation>
    <scope>NUCLEOTIDE SEQUENCE</scope>
    <source>
        <strain evidence="5">NBRC 100141</strain>
    </source>
</reference>
<proteinExistence type="predicted"/>
<dbReference type="Proteomes" id="UP000644610">
    <property type="component" value="Unassembled WGS sequence"/>
</dbReference>
<evidence type="ECO:0000313" key="6">
    <source>
        <dbReference type="Proteomes" id="UP000644610"/>
    </source>
</evidence>
<feature type="transmembrane region" description="Helical" evidence="3">
    <location>
        <begin position="6"/>
        <end position="25"/>
    </location>
</feature>
<dbReference type="EMBL" id="BOOQ01000058">
    <property type="protein sequence ID" value="GII50961.1"/>
    <property type="molecule type" value="Genomic_DNA"/>
</dbReference>
<accession>A0A8J3XSX7</accession>
<evidence type="ECO:0000256" key="3">
    <source>
        <dbReference type="SAM" id="Phobius"/>
    </source>
</evidence>
<organism evidence="5 6">
    <name type="scientific">Planotetraspora silvatica</name>
    <dbReference type="NCBI Taxonomy" id="234614"/>
    <lineage>
        <taxon>Bacteria</taxon>
        <taxon>Bacillati</taxon>
        <taxon>Actinomycetota</taxon>
        <taxon>Actinomycetes</taxon>
        <taxon>Streptosporangiales</taxon>
        <taxon>Streptosporangiaceae</taxon>
        <taxon>Planotetraspora</taxon>
    </lineage>
</organism>
<keyword evidence="3" id="KW-1133">Transmembrane helix</keyword>
<dbReference type="Pfam" id="PF12849">
    <property type="entry name" value="PBP_like_2"/>
    <property type="match status" value="1"/>
</dbReference>
<feature type="domain" description="PBP" evidence="4">
    <location>
        <begin position="243"/>
        <end position="496"/>
    </location>
</feature>
<gene>
    <name evidence="5" type="ORF">Psi02_73850</name>
</gene>
<dbReference type="SUPFAM" id="SSF53850">
    <property type="entry name" value="Periplasmic binding protein-like II"/>
    <property type="match status" value="1"/>
</dbReference>
<keyword evidence="3" id="KW-0812">Transmembrane</keyword>
<keyword evidence="6" id="KW-1185">Reference proteome</keyword>
<dbReference type="RefSeq" id="WP_203980420.1">
    <property type="nucleotide sequence ID" value="NZ_BAAAKY010000075.1"/>
</dbReference>
<evidence type="ECO:0000313" key="5">
    <source>
        <dbReference type="EMBL" id="GII50961.1"/>
    </source>
</evidence>